<gene>
    <name evidence="2" type="ORF">G5714_024554</name>
</gene>
<keyword evidence="3" id="KW-1185">Reference proteome</keyword>
<accession>A0A7J6BLW8</accession>
<protein>
    <submittedName>
        <fullName evidence="2">Uncharacterized protein</fullName>
    </submittedName>
</protein>
<sequence length="72" mass="8324">MAAEGERKTVRKRNAPHRLIEDDKEEAALSTKEAKESKRSIVITDSSDEDHVSRKEKVQKGKEEDQERQLTF</sequence>
<comment type="caution">
    <text evidence="2">The sequence shown here is derived from an EMBL/GenBank/DDBJ whole genome shotgun (WGS) entry which is preliminary data.</text>
</comment>
<dbReference type="Proteomes" id="UP000579812">
    <property type="component" value="Unassembled WGS sequence"/>
</dbReference>
<evidence type="ECO:0000313" key="2">
    <source>
        <dbReference type="EMBL" id="KAF4094652.1"/>
    </source>
</evidence>
<dbReference type="EMBL" id="JAAMOB010000036">
    <property type="protein sequence ID" value="KAF4094652.1"/>
    <property type="molecule type" value="Genomic_DNA"/>
</dbReference>
<feature type="region of interest" description="Disordered" evidence="1">
    <location>
        <begin position="1"/>
        <end position="72"/>
    </location>
</feature>
<name>A0A7J6BLW8_9TELE</name>
<feature type="compositionally biased region" description="Basic and acidic residues" evidence="1">
    <location>
        <begin position="49"/>
        <end position="72"/>
    </location>
</feature>
<organism evidence="2 3">
    <name type="scientific">Onychostoma macrolepis</name>
    <dbReference type="NCBI Taxonomy" id="369639"/>
    <lineage>
        <taxon>Eukaryota</taxon>
        <taxon>Metazoa</taxon>
        <taxon>Chordata</taxon>
        <taxon>Craniata</taxon>
        <taxon>Vertebrata</taxon>
        <taxon>Euteleostomi</taxon>
        <taxon>Actinopterygii</taxon>
        <taxon>Neopterygii</taxon>
        <taxon>Teleostei</taxon>
        <taxon>Ostariophysi</taxon>
        <taxon>Cypriniformes</taxon>
        <taxon>Cyprinidae</taxon>
        <taxon>Acrossocheilinae</taxon>
        <taxon>Onychostoma</taxon>
    </lineage>
</organism>
<evidence type="ECO:0000256" key="1">
    <source>
        <dbReference type="SAM" id="MobiDB-lite"/>
    </source>
</evidence>
<reference evidence="2 3" key="1">
    <citation type="submission" date="2020-04" db="EMBL/GenBank/DDBJ databases">
        <title>Chromosome-level genome assembly of a cyprinid fish Onychostoma macrolepis by integration of Nanopore Sequencing, Bionano and Hi-C technology.</title>
        <authorList>
            <person name="Wang D."/>
        </authorList>
    </citation>
    <scope>NUCLEOTIDE SEQUENCE [LARGE SCALE GENOMIC DNA]</scope>
    <source>
        <strain evidence="2">SWU-2019</strain>
        <tissue evidence="2">Muscle</tissue>
    </source>
</reference>
<proteinExistence type="predicted"/>
<dbReference type="AlphaFoldDB" id="A0A7J6BLW8"/>
<evidence type="ECO:0000313" key="3">
    <source>
        <dbReference type="Proteomes" id="UP000579812"/>
    </source>
</evidence>